<proteinExistence type="predicted"/>
<dbReference type="RefSeq" id="WP_167231760.1">
    <property type="nucleotide sequence ID" value="NZ_VUYU01000035.1"/>
</dbReference>
<gene>
    <name evidence="1" type="ORF">F0185_30290</name>
</gene>
<protein>
    <submittedName>
        <fullName evidence="1">DUF1963 domain-containing protein</fullName>
    </submittedName>
</protein>
<name>A0ABX0LYD1_9BURK</name>
<dbReference type="EMBL" id="VUYU01000035">
    <property type="protein sequence ID" value="NHZ37855.1"/>
    <property type="molecule type" value="Genomic_DNA"/>
</dbReference>
<sequence length="225" mass="25586">MNPVARVQLDELRQHLRSAALATAGGFRPPQDPLTSWFGRGVGLPHETLPEFEGKPMFPLLQIHVAELPYVPEQLRDVALLVLFHNQSRHPFDLPHGEGWLIREYARLDGLVPLPEVTKPVKPFPIRWTRVDDDAPAWEGAWEIVDLAAVNDDEAATDAFFDGFTRYTGTKVGGYPYEIQHGVGLHDFVFQVGSEEKVGWMWGDNGVGYFFRAPDGQWRWDCQFY</sequence>
<evidence type="ECO:0000313" key="1">
    <source>
        <dbReference type="EMBL" id="NHZ37855.1"/>
    </source>
</evidence>
<evidence type="ECO:0000313" key="2">
    <source>
        <dbReference type="Proteomes" id="UP000785613"/>
    </source>
</evidence>
<dbReference type="InterPro" id="IPR015315">
    <property type="entry name" value="DUF1963"/>
</dbReference>
<keyword evidence="2" id="KW-1185">Reference proteome</keyword>
<dbReference type="Proteomes" id="UP000785613">
    <property type="component" value="Unassembled WGS sequence"/>
</dbReference>
<dbReference type="Gene3D" id="2.30.320.10">
    <property type="entry name" value="YwqG-like"/>
    <property type="match status" value="1"/>
</dbReference>
<dbReference type="SUPFAM" id="SSF103032">
    <property type="entry name" value="Hypothetical protein YwqG"/>
    <property type="match status" value="1"/>
</dbReference>
<reference evidence="1 2" key="1">
    <citation type="submission" date="2019-09" db="EMBL/GenBank/DDBJ databases">
        <title>Taxonomy of Antarctic Massilia spp.: description of Massilia rubra sp. nov., Massilia aquatica sp. nov., Massilia mucilaginosa sp. nov., Massilia frigida sp. nov. isolated from streams, lakes and regoliths.</title>
        <authorList>
            <person name="Holochova P."/>
            <person name="Sedlacek I."/>
            <person name="Kralova S."/>
            <person name="Maslanova I."/>
            <person name="Busse H.-J."/>
            <person name="Stankova E."/>
            <person name="Vrbovska V."/>
            <person name="Kovarovic V."/>
            <person name="Bartak M."/>
            <person name="Svec P."/>
            <person name="Pantucek R."/>
        </authorList>
    </citation>
    <scope>NUCLEOTIDE SEQUENCE [LARGE SCALE GENOMIC DNA]</scope>
    <source>
        <strain evidence="1 2">CCM 8692</strain>
    </source>
</reference>
<organism evidence="1 2">
    <name type="scientific">Massilia rubra</name>
    <dbReference type="NCBI Taxonomy" id="2607910"/>
    <lineage>
        <taxon>Bacteria</taxon>
        <taxon>Pseudomonadati</taxon>
        <taxon>Pseudomonadota</taxon>
        <taxon>Betaproteobacteria</taxon>
        <taxon>Burkholderiales</taxon>
        <taxon>Oxalobacteraceae</taxon>
        <taxon>Telluria group</taxon>
        <taxon>Massilia</taxon>
    </lineage>
</organism>
<dbReference type="InterPro" id="IPR035948">
    <property type="entry name" value="YwqG-like_sf"/>
</dbReference>
<comment type="caution">
    <text evidence="1">The sequence shown here is derived from an EMBL/GenBank/DDBJ whole genome shotgun (WGS) entry which is preliminary data.</text>
</comment>
<dbReference type="Pfam" id="PF09234">
    <property type="entry name" value="DUF1963"/>
    <property type="match status" value="1"/>
</dbReference>
<accession>A0ABX0LYD1</accession>